<feature type="domain" description="C-methyltransferase" evidence="1">
    <location>
        <begin position="246"/>
        <end position="413"/>
    </location>
</feature>
<dbReference type="Pfam" id="PF13489">
    <property type="entry name" value="Methyltransf_23"/>
    <property type="match status" value="1"/>
</dbReference>
<dbReference type="InterPro" id="IPR029063">
    <property type="entry name" value="SAM-dependent_MTases_sf"/>
</dbReference>
<evidence type="ECO:0000313" key="2">
    <source>
        <dbReference type="EMBL" id="OGN19586.1"/>
    </source>
</evidence>
<gene>
    <name evidence="2" type="ORF">A3F25_00525</name>
</gene>
<reference evidence="2 3" key="1">
    <citation type="journal article" date="2016" name="Nat. Commun.">
        <title>Thousands of microbial genomes shed light on interconnected biogeochemical processes in an aquifer system.</title>
        <authorList>
            <person name="Anantharaman K."/>
            <person name="Brown C.T."/>
            <person name="Hug L.A."/>
            <person name="Sharon I."/>
            <person name="Castelle C.J."/>
            <person name="Probst A.J."/>
            <person name="Thomas B.C."/>
            <person name="Singh A."/>
            <person name="Wilkins M.J."/>
            <person name="Karaoz U."/>
            <person name="Brodie E.L."/>
            <person name="Williams K.H."/>
            <person name="Hubbard S.S."/>
            <person name="Banfield J.F."/>
        </authorList>
    </citation>
    <scope>NUCLEOTIDE SEQUENCE [LARGE SCALE GENOMIC DNA]</scope>
</reference>
<dbReference type="Gene3D" id="3.40.50.720">
    <property type="entry name" value="NAD(P)-binding Rossmann-like Domain"/>
    <property type="match status" value="1"/>
</dbReference>
<dbReference type="STRING" id="1802689.A3F25_00525"/>
<dbReference type="InterPro" id="IPR013691">
    <property type="entry name" value="MeTrfase_14"/>
</dbReference>
<evidence type="ECO:0000313" key="3">
    <source>
        <dbReference type="Proteomes" id="UP000177478"/>
    </source>
</evidence>
<dbReference type="SUPFAM" id="SSF53335">
    <property type="entry name" value="S-adenosyl-L-methionine-dependent methyltransferases"/>
    <property type="match status" value="1"/>
</dbReference>
<evidence type="ECO:0000259" key="1">
    <source>
        <dbReference type="Pfam" id="PF08484"/>
    </source>
</evidence>
<dbReference type="Pfam" id="PF08484">
    <property type="entry name" value="Methyltransf_14"/>
    <property type="match status" value="1"/>
</dbReference>
<dbReference type="AlphaFoldDB" id="A0A1F8G4B9"/>
<proteinExistence type="predicted"/>
<dbReference type="Gene3D" id="6.20.50.110">
    <property type="entry name" value="Methyltransferase, zinc-binding domain"/>
    <property type="match status" value="1"/>
</dbReference>
<organism evidence="2 3">
    <name type="scientific">Candidatus Yanofskybacteria bacterium RIFCSPHIGHO2_12_FULL_45_19b</name>
    <dbReference type="NCBI Taxonomy" id="1802689"/>
    <lineage>
        <taxon>Bacteria</taxon>
        <taxon>Candidatus Yanofskyibacteriota</taxon>
    </lineage>
</organism>
<dbReference type="EMBL" id="MGKD01000013">
    <property type="protein sequence ID" value="OGN19586.1"/>
    <property type="molecule type" value="Genomic_DNA"/>
</dbReference>
<protein>
    <recommendedName>
        <fullName evidence="1">C-methyltransferase domain-containing protein</fullName>
    </recommendedName>
</protein>
<dbReference type="Proteomes" id="UP000177478">
    <property type="component" value="Unassembled WGS sequence"/>
</dbReference>
<name>A0A1F8G4B9_9BACT</name>
<comment type="caution">
    <text evidence="2">The sequence shown here is derived from an EMBL/GenBank/DDBJ whole genome shotgun (WGS) entry which is preliminary data.</text>
</comment>
<dbReference type="Gene3D" id="3.40.50.150">
    <property type="entry name" value="Vaccinia Virus protein VP39"/>
    <property type="match status" value="1"/>
</dbReference>
<accession>A0A1F8G4B9</accession>
<dbReference type="InterPro" id="IPR038576">
    <property type="entry name" value="Methyltransf_Zn-bd_dom_put_sf"/>
</dbReference>
<sequence>MDQVKEHTTCRVSGEKLTPLFSLGEIHLSNFIPSDHRGTLHKEELKLCLAPQSGLVQLAHTTPPDLMYSQYWYKSGTNATMTRELSDIATSVQQLMRLKKGDVWIDIGCNDGTLLKNIPPEIVRVGFEPAQNIHGAETHADLVIKDYFSAAAYQRTSYGDRKAKAITSIAMFYDLDNLHAFVRDVNVIMDDDGLWIIQMSYLPLMLKQSAFDNICHEHVTYFSLSSLKYLLDQHQLKIVDCQLNDTNGGSFRIYIRKQNANPIMFASAPYRDVADYRVATVLNHEKALQLNSPKTYQAFHEKILALRAQTVNFIKQEKAKGKRIWGYGASTKGNTLLQWFGLDNHLIEGIAERSPAKYGLRTAGTNIPIYSEEEMRQRKPDYLLMLPWHFVNEFRQRETQYLQAGGKFIVPCPEFNIIEA</sequence>